<feature type="transmembrane region" description="Helical" evidence="14">
    <location>
        <begin position="230"/>
        <end position="252"/>
    </location>
</feature>
<name>A0A9D5ABD4_PEA</name>
<evidence type="ECO:0000256" key="9">
    <source>
        <dbReference type="ARBA" id="ARBA00022989"/>
    </source>
</evidence>
<dbReference type="GO" id="GO:0009734">
    <property type="term" value="P:auxin-activated signaling pathway"/>
    <property type="evidence" value="ECO:0007669"/>
    <property type="project" value="UniProtKB-KW"/>
</dbReference>
<evidence type="ECO:0000256" key="6">
    <source>
        <dbReference type="ARBA" id="ARBA00022692"/>
    </source>
</evidence>
<dbReference type="GO" id="GO:0005886">
    <property type="term" value="C:plasma membrane"/>
    <property type="evidence" value="ECO:0007669"/>
    <property type="project" value="UniProtKB-SubCell"/>
</dbReference>
<feature type="transmembrane region" description="Helical" evidence="14">
    <location>
        <begin position="385"/>
        <end position="404"/>
    </location>
</feature>
<evidence type="ECO:0000256" key="2">
    <source>
        <dbReference type="ARBA" id="ARBA00004236"/>
    </source>
</evidence>
<evidence type="ECO:0000313" key="17">
    <source>
        <dbReference type="Proteomes" id="UP001058974"/>
    </source>
</evidence>
<evidence type="ECO:0000256" key="10">
    <source>
        <dbReference type="ARBA" id="ARBA00023136"/>
    </source>
</evidence>
<comment type="function">
    <text evidence="12">Carrier protein involved in proton-driven auxin influx. Mediates the formation of auxin gradient from developing leaves (site of auxin biosynthesis) to tips by contributing to the loading of auxin in vascular tissues and facilitating acropetal (base to tip) auxin transport within inner tissues of the root apex, and basipetal (tip to base) auxin transport within outer tissues of the root apex. May be involved in lateral roots and nodules formation.</text>
</comment>
<dbReference type="Gramene" id="Psat05G0198000-T1">
    <property type="protein sequence ID" value="KAI5405022.1"/>
    <property type="gene ID" value="KIW84_051980"/>
</dbReference>
<comment type="similarity">
    <text evidence="3">Belongs to the amino acid/polyamine transporter 2 family. Amino acid/auxin permease (AAAP) (TC 2.A.18.1) subfamily.</text>
</comment>
<keyword evidence="9 14" id="KW-1133">Transmembrane helix</keyword>
<dbReference type="EMBL" id="JAMSHJ010000005">
    <property type="protein sequence ID" value="KAI5405022.1"/>
    <property type="molecule type" value="Genomic_DNA"/>
</dbReference>
<keyword evidence="11" id="KW-0927">Auxin signaling pathway</keyword>
<dbReference type="GO" id="GO:0012505">
    <property type="term" value="C:endomembrane system"/>
    <property type="evidence" value="ECO:0007669"/>
    <property type="project" value="UniProtKB-SubCell"/>
</dbReference>
<keyword evidence="17" id="KW-1185">Reference proteome</keyword>
<organism evidence="16 17">
    <name type="scientific">Pisum sativum</name>
    <name type="common">Garden pea</name>
    <name type="synonym">Lathyrus oleraceus</name>
    <dbReference type="NCBI Taxonomy" id="3888"/>
    <lineage>
        <taxon>Eukaryota</taxon>
        <taxon>Viridiplantae</taxon>
        <taxon>Streptophyta</taxon>
        <taxon>Embryophyta</taxon>
        <taxon>Tracheophyta</taxon>
        <taxon>Spermatophyta</taxon>
        <taxon>Magnoliopsida</taxon>
        <taxon>eudicotyledons</taxon>
        <taxon>Gunneridae</taxon>
        <taxon>Pentapetalae</taxon>
        <taxon>rosids</taxon>
        <taxon>fabids</taxon>
        <taxon>Fabales</taxon>
        <taxon>Fabaceae</taxon>
        <taxon>Papilionoideae</taxon>
        <taxon>50 kb inversion clade</taxon>
        <taxon>NPAAA clade</taxon>
        <taxon>Hologalegina</taxon>
        <taxon>IRL clade</taxon>
        <taxon>Fabeae</taxon>
        <taxon>Lathyrus</taxon>
    </lineage>
</organism>
<evidence type="ECO:0000256" key="11">
    <source>
        <dbReference type="ARBA" id="ARBA00023294"/>
    </source>
</evidence>
<evidence type="ECO:0000256" key="3">
    <source>
        <dbReference type="ARBA" id="ARBA00005590"/>
    </source>
</evidence>
<evidence type="ECO:0000256" key="1">
    <source>
        <dbReference type="ARBA" id="ARBA00004127"/>
    </source>
</evidence>
<dbReference type="GO" id="GO:0006865">
    <property type="term" value="P:amino acid transport"/>
    <property type="evidence" value="ECO:0007669"/>
    <property type="project" value="UniProtKB-KW"/>
</dbReference>
<feature type="transmembrane region" description="Helical" evidence="14">
    <location>
        <begin position="359"/>
        <end position="379"/>
    </location>
</feature>
<proteinExistence type="inferred from homology"/>
<keyword evidence="5" id="KW-1003">Cell membrane</keyword>
<reference evidence="16 17" key="1">
    <citation type="journal article" date="2022" name="Nat. Genet.">
        <title>Improved pea reference genome and pan-genome highlight genomic features and evolutionary characteristics.</title>
        <authorList>
            <person name="Yang T."/>
            <person name="Liu R."/>
            <person name="Luo Y."/>
            <person name="Hu S."/>
            <person name="Wang D."/>
            <person name="Wang C."/>
            <person name="Pandey M.K."/>
            <person name="Ge S."/>
            <person name="Xu Q."/>
            <person name="Li N."/>
            <person name="Li G."/>
            <person name="Huang Y."/>
            <person name="Saxena R.K."/>
            <person name="Ji Y."/>
            <person name="Li M."/>
            <person name="Yan X."/>
            <person name="He Y."/>
            <person name="Liu Y."/>
            <person name="Wang X."/>
            <person name="Xiang C."/>
            <person name="Varshney R.K."/>
            <person name="Ding H."/>
            <person name="Gao S."/>
            <person name="Zong X."/>
        </authorList>
    </citation>
    <scope>NUCLEOTIDE SEQUENCE [LARGE SCALE GENOMIC DNA]</scope>
    <source>
        <strain evidence="16 17">cv. Zhongwan 6</strain>
    </source>
</reference>
<feature type="transmembrane region" description="Helical" evidence="14">
    <location>
        <begin position="163"/>
        <end position="180"/>
    </location>
</feature>
<keyword evidence="7" id="KW-0769">Symport</keyword>
<evidence type="ECO:0000313" key="16">
    <source>
        <dbReference type="EMBL" id="KAI5405022.1"/>
    </source>
</evidence>
<feature type="region of interest" description="Disordered" evidence="13">
    <location>
        <begin position="1"/>
        <end position="22"/>
    </location>
</feature>
<feature type="transmembrane region" description="Helical" evidence="14">
    <location>
        <begin position="118"/>
        <end position="143"/>
    </location>
</feature>
<feature type="transmembrane region" description="Helical" evidence="14">
    <location>
        <begin position="316"/>
        <end position="338"/>
    </location>
</feature>
<sequence length="515" mass="57240">MSRVQNDVESQGGEARANHDGNHENIENWLPISASRKAKWWYSTFHNVTAMVGAGVLGLPFALSQLGWGPGITVIIVSWLVTFYSLWQLVQMHELVPGRRFDRYFALGEHVFGSKGRFGYWVIMIQQLIVQVASTIVYCVTGGKSLKKFCEILDPSMFEDIRQTYYIIFFVCLQLLLSQIPNFNTLKGISLLAAFMSICYSMVAFGSSLAKGLEHHPTHYGVRSHTTAGITFDIFNALGTIAFAFAGHSVVLEIQATLPSTEETPSKVPMWRGVVVAYTVVIVCYLTVAVSGFWAFGDLVEDDVLVSLEHPAWVIAIANLMVFFHVIGSYQVFAMPVFDTMESCLVQKFKLTPSRSLRIVARSIYVALVGLVAVSFPFFGGLLGFFGGLAFAATSYIIPCVLWIKAKKPRVGSFHWIASMPSVSPLDEYGALIYAGRWGIHGISLPGRVTFAPGNAGFSTFGAPRPTETQIVNDETWKLVDDVWDKKVQDIRDEALREIEEEKEKPQLLMASHFL</sequence>
<dbReference type="PANTHER" id="PTHR48017">
    <property type="entry name" value="OS05G0424000 PROTEIN-RELATED"/>
    <property type="match status" value="1"/>
</dbReference>
<evidence type="ECO:0000256" key="13">
    <source>
        <dbReference type="SAM" id="MobiDB-lite"/>
    </source>
</evidence>
<accession>A0A9D5ABD4</accession>
<comment type="subcellular location">
    <subcellularLocation>
        <location evidence="2">Cell membrane</location>
    </subcellularLocation>
    <subcellularLocation>
        <location evidence="1">Endomembrane system</location>
        <topology evidence="1">Multi-pass membrane protein</topology>
    </subcellularLocation>
</comment>
<feature type="domain" description="Amino acid transporter transmembrane" evidence="15">
    <location>
        <begin position="37"/>
        <end position="418"/>
    </location>
</feature>
<evidence type="ECO:0000259" key="15">
    <source>
        <dbReference type="Pfam" id="PF01490"/>
    </source>
</evidence>
<evidence type="ECO:0000256" key="14">
    <source>
        <dbReference type="SAM" id="Phobius"/>
    </source>
</evidence>
<keyword evidence="8" id="KW-0029">Amino-acid transport</keyword>
<dbReference type="Proteomes" id="UP001058974">
    <property type="component" value="Chromosome 5"/>
</dbReference>
<keyword evidence="4" id="KW-0813">Transport</keyword>
<dbReference type="InterPro" id="IPR013057">
    <property type="entry name" value="AA_transpt_TM"/>
</dbReference>
<dbReference type="Pfam" id="PF01490">
    <property type="entry name" value="Aa_trans"/>
    <property type="match status" value="1"/>
</dbReference>
<evidence type="ECO:0000256" key="4">
    <source>
        <dbReference type="ARBA" id="ARBA00022448"/>
    </source>
</evidence>
<evidence type="ECO:0000256" key="8">
    <source>
        <dbReference type="ARBA" id="ARBA00022970"/>
    </source>
</evidence>
<evidence type="ECO:0000256" key="12">
    <source>
        <dbReference type="ARBA" id="ARBA00045588"/>
    </source>
</evidence>
<evidence type="ECO:0000256" key="7">
    <source>
        <dbReference type="ARBA" id="ARBA00022847"/>
    </source>
</evidence>
<gene>
    <name evidence="16" type="ORF">KIW84_051980</name>
</gene>
<feature type="transmembrane region" description="Helical" evidence="14">
    <location>
        <begin position="192"/>
        <end position="210"/>
    </location>
</feature>
<evidence type="ECO:0000256" key="5">
    <source>
        <dbReference type="ARBA" id="ARBA00022475"/>
    </source>
</evidence>
<feature type="transmembrane region" description="Helical" evidence="14">
    <location>
        <begin position="273"/>
        <end position="296"/>
    </location>
</feature>
<protein>
    <recommendedName>
        <fullName evidence="15">Amino acid transporter transmembrane domain-containing protein</fullName>
    </recommendedName>
</protein>
<feature type="transmembrane region" description="Helical" evidence="14">
    <location>
        <begin position="68"/>
        <end position="90"/>
    </location>
</feature>
<keyword evidence="10 14" id="KW-0472">Membrane</keyword>
<comment type="caution">
    <text evidence="16">The sequence shown here is derived from an EMBL/GenBank/DDBJ whole genome shotgun (WGS) entry which is preliminary data.</text>
</comment>
<dbReference type="GO" id="GO:0015293">
    <property type="term" value="F:symporter activity"/>
    <property type="evidence" value="ECO:0007669"/>
    <property type="project" value="UniProtKB-KW"/>
</dbReference>
<keyword evidence="6 14" id="KW-0812">Transmembrane</keyword>
<feature type="transmembrane region" description="Helical" evidence="14">
    <location>
        <begin position="40"/>
        <end position="62"/>
    </location>
</feature>
<dbReference type="AlphaFoldDB" id="A0A9D5ABD4"/>